<dbReference type="InterPro" id="IPR025212">
    <property type="entry name" value="CAD_CENP-Q"/>
</dbReference>
<evidence type="ECO:0000256" key="1">
    <source>
        <dbReference type="SAM" id="Coils"/>
    </source>
</evidence>
<sequence>MVAKHKSITGVRRKRAKPTPPKAPTIQPTAEAPAHLDSPAPDNALKPRELLSTRRRPQTALRNRVHMQPTLKPRVKHISHNTIETKWTVLDEHTQVKVAAIFRSIELPVLARHASEQKKVEAQAILASVTRTLTKRLPKMPFPPKAKEIHFDYEALVKSNRSLQQRLTASTKASAELGNEVEKQKLALASEQQELEELEESV</sequence>
<accession>A0AAE0DFA2</accession>
<keyword evidence="4" id="KW-1185">Reference proteome</keyword>
<evidence type="ECO:0000256" key="2">
    <source>
        <dbReference type="SAM" id="MobiDB-lite"/>
    </source>
</evidence>
<feature type="region of interest" description="Disordered" evidence="2">
    <location>
        <begin position="1"/>
        <end position="69"/>
    </location>
</feature>
<dbReference type="EMBL" id="JASNWA010000010">
    <property type="protein sequence ID" value="KAK3168717.1"/>
    <property type="molecule type" value="Genomic_DNA"/>
</dbReference>
<gene>
    <name evidence="3" type="ORF">OEA41_005165</name>
</gene>
<dbReference type="AlphaFoldDB" id="A0AAE0DFA2"/>
<dbReference type="Proteomes" id="UP001276659">
    <property type="component" value="Unassembled WGS sequence"/>
</dbReference>
<keyword evidence="1" id="KW-0175">Coiled coil</keyword>
<dbReference type="Pfam" id="PF13094">
    <property type="entry name" value="CENP-Q"/>
    <property type="match status" value="1"/>
</dbReference>
<name>A0AAE0DFA2_9LECA</name>
<evidence type="ECO:0000313" key="4">
    <source>
        <dbReference type="Proteomes" id="UP001276659"/>
    </source>
</evidence>
<evidence type="ECO:0000313" key="3">
    <source>
        <dbReference type="EMBL" id="KAK3168717.1"/>
    </source>
</evidence>
<protein>
    <submittedName>
        <fullName evidence="3">Uncharacterized protein</fullName>
    </submittedName>
</protein>
<feature type="compositionally biased region" description="Basic residues" evidence="2">
    <location>
        <begin position="1"/>
        <end position="17"/>
    </location>
</feature>
<organism evidence="3 4">
    <name type="scientific">Lepraria neglecta</name>
    <dbReference type="NCBI Taxonomy" id="209136"/>
    <lineage>
        <taxon>Eukaryota</taxon>
        <taxon>Fungi</taxon>
        <taxon>Dikarya</taxon>
        <taxon>Ascomycota</taxon>
        <taxon>Pezizomycotina</taxon>
        <taxon>Lecanoromycetes</taxon>
        <taxon>OSLEUM clade</taxon>
        <taxon>Lecanoromycetidae</taxon>
        <taxon>Lecanorales</taxon>
        <taxon>Lecanorineae</taxon>
        <taxon>Stereocaulaceae</taxon>
        <taxon>Lepraria</taxon>
    </lineage>
</organism>
<feature type="coiled-coil region" evidence="1">
    <location>
        <begin position="174"/>
        <end position="201"/>
    </location>
</feature>
<proteinExistence type="predicted"/>
<reference evidence="3" key="1">
    <citation type="submission" date="2022-11" db="EMBL/GenBank/DDBJ databases">
        <title>Chromosomal genome sequence assembly and mating type (MAT) locus characterization of the leprose asexual lichenized fungus Lepraria neglecta (Nyl.) Erichsen.</title>
        <authorList>
            <person name="Allen J.L."/>
            <person name="Pfeffer B."/>
        </authorList>
    </citation>
    <scope>NUCLEOTIDE SEQUENCE</scope>
    <source>
        <strain evidence="3">Allen 5258</strain>
    </source>
</reference>
<comment type="caution">
    <text evidence="3">The sequence shown here is derived from an EMBL/GenBank/DDBJ whole genome shotgun (WGS) entry which is preliminary data.</text>
</comment>